<keyword evidence="6 7" id="KW-0472">Membrane</keyword>
<dbReference type="PANTHER" id="PTHR43163">
    <property type="entry name" value="DIPEPTIDE TRANSPORT SYSTEM PERMEASE PROTEIN DPPB-RELATED"/>
    <property type="match status" value="1"/>
</dbReference>
<evidence type="ECO:0000256" key="3">
    <source>
        <dbReference type="ARBA" id="ARBA00022475"/>
    </source>
</evidence>
<dbReference type="SUPFAM" id="SSF161098">
    <property type="entry name" value="MetI-like"/>
    <property type="match status" value="1"/>
</dbReference>
<reference evidence="10" key="1">
    <citation type="journal article" date="2019" name="Int. J. Syst. Evol. Microbiol.">
        <title>The Global Catalogue of Microorganisms (GCM) 10K type strain sequencing project: providing services to taxonomists for standard genome sequencing and annotation.</title>
        <authorList>
            <consortium name="The Broad Institute Genomics Platform"/>
            <consortium name="The Broad Institute Genome Sequencing Center for Infectious Disease"/>
            <person name="Wu L."/>
            <person name="Ma J."/>
        </authorList>
    </citation>
    <scope>NUCLEOTIDE SEQUENCE [LARGE SCALE GENOMIC DNA]</scope>
    <source>
        <strain evidence="10">NBRC 112416</strain>
    </source>
</reference>
<evidence type="ECO:0000256" key="7">
    <source>
        <dbReference type="RuleBase" id="RU363032"/>
    </source>
</evidence>
<feature type="transmembrane region" description="Helical" evidence="7">
    <location>
        <begin position="133"/>
        <end position="160"/>
    </location>
</feature>
<evidence type="ECO:0000256" key="5">
    <source>
        <dbReference type="ARBA" id="ARBA00022989"/>
    </source>
</evidence>
<gene>
    <name evidence="9" type="ORF">GCM10010862_30760</name>
</gene>
<evidence type="ECO:0000259" key="8">
    <source>
        <dbReference type="PROSITE" id="PS50928"/>
    </source>
</evidence>
<evidence type="ECO:0000256" key="6">
    <source>
        <dbReference type="ARBA" id="ARBA00023136"/>
    </source>
</evidence>
<keyword evidence="10" id="KW-1185">Reference proteome</keyword>
<protein>
    <submittedName>
        <fullName evidence="9">ABC transporter permease</fullName>
    </submittedName>
</protein>
<organism evidence="9 10">
    <name type="scientific">Devosia nitrariae</name>
    <dbReference type="NCBI Taxonomy" id="2071872"/>
    <lineage>
        <taxon>Bacteria</taxon>
        <taxon>Pseudomonadati</taxon>
        <taxon>Pseudomonadota</taxon>
        <taxon>Alphaproteobacteria</taxon>
        <taxon>Hyphomicrobiales</taxon>
        <taxon>Devosiaceae</taxon>
        <taxon>Devosia</taxon>
    </lineage>
</organism>
<comment type="similarity">
    <text evidence="7">Belongs to the binding-protein-dependent transport system permease family.</text>
</comment>
<feature type="transmembrane region" description="Helical" evidence="7">
    <location>
        <begin position="98"/>
        <end position="121"/>
    </location>
</feature>
<dbReference type="InterPro" id="IPR000515">
    <property type="entry name" value="MetI-like"/>
</dbReference>
<evidence type="ECO:0000256" key="2">
    <source>
        <dbReference type="ARBA" id="ARBA00022448"/>
    </source>
</evidence>
<dbReference type="Pfam" id="PF19300">
    <property type="entry name" value="BPD_transp_1_N"/>
    <property type="match status" value="1"/>
</dbReference>
<keyword evidence="4 7" id="KW-0812">Transmembrane</keyword>
<dbReference type="PROSITE" id="PS50928">
    <property type="entry name" value="ABC_TM1"/>
    <property type="match status" value="1"/>
</dbReference>
<dbReference type="RefSeq" id="WP_284341228.1">
    <property type="nucleotide sequence ID" value="NZ_BSNS01000012.1"/>
</dbReference>
<keyword evidence="2 7" id="KW-0813">Transport</keyword>
<dbReference type="CDD" id="cd06261">
    <property type="entry name" value="TM_PBP2"/>
    <property type="match status" value="1"/>
</dbReference>
<dbReference type="Pfam" id="PF00528">
    <property type="entry name" value="BPD_transp_1"/>
    <property type="match status" value="1"/>
</dbReference>
<keyword evidence="3" id="KW-1003">Cell membrane</keyword>
<dbReference type="Proteomes" id="UP001156691">
    <property type="component" value="Unassembled WGS sequence"/>
</dbReference>
<proteinExistence type="inferred from homology"/>
<feature type="domain" description="ABC transmembrane type-1" evidence="8">
    <location>
        <begin position="94"/>
        <end position="295"/>
    </location>
</feature>
<evidence type="ECO:0000256" key="1">
    <source>
        <dbReference type="ARBA" id="ARBA00004651"/>
    </source>
</evidence>
<comment type="caution">
    <text evidence="9">The sequence shown here is derived from an EMBL/GenBank/DDBJ whole genome shotgun (WGS) entry which is preliminary data.</text>
</comment>
<dbReference type="PANTHER" id="PTHR43163:SF6">
    <property type="entry name" value="DIPEPTIDE TRANSPORT SYSTEM PERMEASE PROTEIN DPPB-RELATED"/>
    <property type="match status" value="1"/>
</dbReference>
<dbReference type="InterPro" id="IPR035906">
    <property type="entry name" value="MetI-like_sf"/>
</dbReference>
<sequence length="307" mass="32844">MFGSFFLRAARMLATLFVVAVAVFIMMRFSGDPVSVLAGPDATPEQIAELSARWGYDRPIPEQFITYMTGIMSGDFGLSVRSYTPAAEVFLERVPATLLLGLTSLACAVLIGMPLGIVAAVNQHSAYDRFVMGLSVLGFAMPNFFLGILLILLFSLHLHLLPSFGSGSWQHLVMPTATLALSSAGAIARFARSCMLDVLNQPYIASARARGIKGLRRTVIHALPNASIPIVTILGLRFGDLIAGAIIVETVFAWPGVGRLLAASVASRDLAVVQVIVLSTALTMIIANLAVDLLYGVLDPRVRRSAQ</sequence>
<dbReference type="EMBL" id="BSNS01000012">
    <property type="protein sequence ID" value="GLQ55817.1"/>
    <property type="molecule type" value="Genomic_DNA"/>
</dbReference>
<comment type="subcellular location">
    <subcellularLocation>
        <location evidence="1 7">Cell membrane</location>
        <topology evidence="1 7">Multi-pass membrane protein</topology>
    </subcellularLocation>
</comment>
<keyword evidence="5 7" id="KW-1133">Transmembrane helix</keyword>
<feature type="transmembrane region" description="Helical" evidence="7">
    <location>
        <begin position="272"/>
        <end position="298"/>
    </location>
</feature>
<feature type="transmembrane region" description="Helical" evidence="7">
    <location>
        <begin position="172"/>
        <end position="191"/>
    </location>
</feature>
<evidence type="ECO:0000256" key="4">
    <source>
        <dbReference type="ARBA" id="ARBA00022692"/>
    </source>
</evidence>
<dbReference type="InterPro" id="IPR045621">
    <property type="entry name" value="BPD_transp_1_N"/>
</dbReference>
<accession>A0ABQ5W6W7</accession>
<evidence type="ECO:0000313" key="9">
    <source>
        <dbReference type="EMBL" id="GLQ55817.1"/>
    </source>
</evidence>
<evidence type="ECO:0000313" key="10">
    <source>
        <dbReference type="Proteomes" id="UP001156691"/>
    </source>
</evidence>
<feature type="transmembrane region" description="Helical" evidence="7">
    <location>
        <begin position="226"/>
        <end position="252"/>
    </location>
</feature>
<dbReference type="Gene3D" id="1.10.3720.10">
    <property type="entry name" value="MetI-like"/>
    <property type="match status" value="1"/>
</dbReference>
<name>A0ABQ5W6W7_9HYPH</name>